<dbReference type="PANTHER" id="PTHR10948:SF23">
    <property type="entry name" value="TRANSPOSASE INSI FOR INSERTION SEQUENCE ELEMENT IS30A-RELATED"/>
    <property type="match status" value="1"/>
</dbReference>
<dbReference type="InterPro" id="IPR051917">
    <property type="entry name" value="Transposase-Integrase"/>
</dbReference>
<name>A0ABW1PH98_9PSEU</name>
<feature type="non-terminal residue" evidence="1">
    <location>
        <position position="1"/>
    </location>
</feature>
<dbReference type="InterPro" id="IPR012337">
    <property type="entry name" value="RNaseH-like_sf"/>
</dbReference>
<proteinExistence type="predicted"/>
<sequence>ENTNGLLRQYFPKGTDLSRWDVDEIEAVATALNSRPRKTLGWRTPAEALNDRLSSLQQAGVATTD</sequence>
<gene>
    <name evidence="1" type="ORF">ACFP3R_37495</name>
</gene>
<evidence type="ECO:0000313" key="2">
    <source>
        <dbReference type="Proteomes" id="UP001596220"/>
    </source>
</evidence>
<dbReference type="Proteomes" id="UP001596220">
    <property type="component" value="Unassembled WGS sequence"/>
</dbReference>
<protein>
    <submittedName>
        <fullName evidence="1">Transposase</fullName>
    </submittedName>
</protein>
<evidence type="ECO:0000313" key="1">
    <source>
        <dbReference type="EMBL" id="MFC6094986.1"/>
    </source>
</evidence>
<accession>A0ABW1PH98</accession>
<dbReference type="RefSeq" id="WP_380643788.1">
    <property type="nucleotide sequence ID" value="NZ_JBHSQO010000097.1"/>
</dbReference>
<dbReference type="SUPFAM" id="SSF53098">
    <property type="entry name" value="Ribonuclease H-like"/>
    <property type="match status" value="1"/>
</dbReference>
<reference evidence="2" key="1">
    <citation type="journal article" date="2019" name="Int. J. Syst. Evol. Microbiol.">
        <title>The Global Catalogue of Microorganisms (GCM) 10K type strain sequencing project: providing services to taxonomists for standard genome sequencing and annotation.</title>
        <authorList>
            <consortium name="The Broad Institute Genomics Platform"/>
            <consortium name="The Broad Institute Genome Sequencing Center for Infectious Disease"/>
            <person name="Wu L."/>
            <person name="Ma J."/>
        </authorList>
    </citation>
    <scope>NUCLEOTIDE SEQUENCE [LARGE SCALE GENOMIC DNA]</scope>
    <source>
        <strain evidence="2">CGMCC 4.7246</strain>
    </source>
</reference>
<organism evidence="1 2">
    <name type="scientific">Saccharothrix lopnurensis</name>
    <dbReference type="NCBI Taxonomy" id="1670621"/>
    <lineage>
        <taxon>Bacteria</taxon>
        <taxon>Bacillati</taxon>
        <taxon>Actinomycetota</taxon>
        <taxon>Actinomycetes</taxon>
        <taxon>Pseudonocardiales</taxon>
        <taxon>Pseudonocardiaceae</taxon>
        <taxon>Saccharothrix</taxon>
    </lineage>
</organism>
<keyword evidence="2" id="KW-1185">Reference proteome</keyword>
<dbReference type="EMBL" id="JBHSQO010000097">
    <property type="protein sequence ID" value="MFC6094986.1"/>
    <property type="molecule type" value="Genomic_DNA"/>
</dbReference>
<comment type="caution">
    <text evidence="1">The sequence shown here is derived from an EMBL/GenBank/DDBJ whole genome shotgun (WGS) entry which is preliminary data.</text>
</comment>
<dbReference type="PANTHER" id="PTHR10948">
    <property type="entry name" value="TRANSPOSASE"/>
    <property type="match status" value="1"/>
</dbReference>